<evidence type="ECO:0000259" key="5">
    <source>
        <dbReference type="PROSITE" id="PS50135"/>
    </source>
</evidence>
<protein>
    <recommendedName>
        <fullName evidence="5">ZZ-type domain-containing protein</fullName>
    </recommendedName>
</protein>
<dbReference type="CDD" id="cd02338">
    <property type="entry name" value="ZZ_PCMF_like"/>
    <property type="match status" value="1"/>
</dbReference>
<dbReference type="PANTHER" id="PTHR15898">
    <property type="entry name" value="BIFUNCTIONAL APOPTOSIS REGULATOR"/>
    <property type="match status" value="1"/>
</dbReference>
<feature type="domain" description="ZZ-type" evidence="5">
    <location>
        <begin position="183"/>
        <end position="247"/>
    </location>
</feature>
<dbReference type="PROSITE" id="PS50135">
    <property type="entry name" value="ZF_ZZ_2"/>
    <property type="match status" value="1"/>
</dbReference>
<dbReference type="Gene3D" id="3.30.60.90">
    <property type="match status" value="1"/>
</dbReference>
<dbReference type="PANTHER" id="PTHR15898:SF13">
    <property type="entry name" value="BIFUNCTIONAL APOPTOSIS REGULATOR"/>
    <property type="match status" value="1"/>
</dbReference>
<name>A0AA86SSJ7_9FABA</name>
<keyword evidence="2 4" id="KW-0863">Zinc-finger</keyword>
<dbReference type="FunFam" id="3.30.60.90:FF:000014">
    <property type="entry name" value="E3 ubiquitin-protein ligase PRT1"/>
    <property type="match status" value="1"/>
</dbReference>
<dbReference type="InterPro" id="IPR000433">
    <property type="entry name" value="Znf_ZZ"/>
</dbReference>
<dbReference type="InterPro" id="IPR043145">
    <property type="entry name" value="Znf_ZZ_sf"/>
</dbReference>
<dbReference type="Pfam" id="PF00569">
    <property type="entry name" value="ZZ"/>
    <property type="match status" value="1"/>
</dbReference>
<dbReference type="GO" id="GO:0043161">
    <property type="term" value="P:proteasome-mediated ubiquitin-dependent protein catabolic process"/>
    <property type="evidence" value="ECO:0007669"/>
    <property type="project" value="TreeGrafter"/>
</dbReference>
<keyword evidence="3" id="KW-0862">Zinc</keyword>
<dbReference type="SUPFAM" id="SSF57850">
    <property type="entry name" value="RING/U-box"/>
    <property type="match status" value="1"/>
</dbReference>
<evidence type="ECO:0000256" key="4">
    <source>
        <dbReference type="PROSITE-ProRule" id="PRU00228"/>
    </source>
</evidence>
<dbReference type="Proteomes" id="UP001189624">
    <property type="component" value="Chromosome 4"/>
</dbReference>
<dbReference type="PROSITE" id="PS01357">
    <property type="entry name" value="ZF_ZZ_1"/>
    <property type="match status" value="1"/>
</dbReference>
<sequence>MGFFSPQFNGHTCGSQVVSGDLGRSPCCTTSLESFECREESGSATLKGDEGTTINSKYTSTRTLEVIRTPDEGKMLPQNEHNQKRKILIADVSCTSCKQLLFHPVVLNCGHVCQSPHPRSLPKVSLALDHFLEEQFPEEYAQRRDEIQLDQTKVKPKVQTASCSLLNGGDMIAWLSDPRYKVHVGIGCDFCGMFPITGDRYKCLDCKEEVGFDLCGDCYKTQARLPGRFNQQHGPEHRFELLRLQNPVVRRQQDDQEPPENFLPLKYGLKFAPQTQDQIADLDLSGWCAFIRTWKPLKLVTDTHHNCYD</sequence>
<gene>
    <name evidence="6" type="ORF">AYBTSS11_LOCUS13709</name>
</gene>
<evidence type="ECO:0000256" key="1">
    <source>
        <dbReference type="ARBA" id="ARBA00022723"/>
    </source>
</evidence>
<evidence type="ECO:0000313" key="6">
    <source>
        <dbReference type="EMBL" id="CAJ1949409.1"/>
    </source>
</evidence>
<proteinExistence type="predicted"/>
<accession>A0AA86SSJ7</accession>
<keyword evidence="7" id="KW-1185">Reference proteome</keyword>
<reference evidence="6" key="1">
    <citation type="submission" date="2023-10" db="EMBL/GenBank/DDBJ databases">
        <authorList>
            <person name="Domelevo Entfellner J.-B."/>
        </authorList>
    </citation>
    <scope>NUCLEOTIDE SEQUENCE</scope>
</reference>
<dbReference type="SMART" id="SM00291">
    <property type="entry name" value="ZnF_ZZ"/>
    <property type="match status" value="1"/>
</dbReference>
<dbReference type="AlphaFoldDB" id="A0AA86SSJ7"/>
<evidence type="ECO:0000256" key="3">
    <source>
        <dbReference type="ARBA" id="ARBA00022833"/>
    </source>
</evidence>
<organism evidence="6 7">
    <name type="scientific">Sphenostylis stenocarpa</name>
    <dbReference type="NCBI Taxonomy" id="92480"/>
    <lineage>
        <taxon>Eukaryota</taxon>
        <taxon>Viridiplantae</taxon>
        <taxon>Streptophyta</taxon>
        <taxon>Embryophyta</taxon>
        <taxon>Tracheophyta</taxon>
        <taxon>Spermatophyta</taxon>
        <taxon>Magnoliopsida</taxon>
        <taxon>eudicotyledons</taxon>
        <taxon>Gunneridae</taxon>
        <taxon>Pentapetalae</taxon>
        <taxon>rosids</taxon>
        <taxon>fabids</taxon>
        <taxon>Fabales</taxon>
        <taxon>Fabaceae</taxon>
        <taxon>Papilionoideae</taxon>
        <taxon>50 kb inversion clade</taxon>
        <taxon>NPAAA clade</taxon>
        <taxon>indigoferoid/millettioid clade</taxon>
        <taxon>Phaseoleae</taxon>
        <taxon>Sphenostylis</taxon>
    </lineage>
</organism>
<evidence type="ECO:0000256" key="2">
    <source>
        <dbReference type="ARBA" id="ARBA00022771"/>
    </source>
</evidence>
<dbReference type="EMBL" id="OY731401">
    <property type="protein sequence ID" value="CAJ1949409.1"/>
    <property type="molecule type" value="Genomic_DNA"/>
</dbReference>
<keyword evidence="1" id="KW-0479">Metal-binding</keyword>
<evidence type="ECO:0000313" key="7">
    <source>
        <dbReference type="Proteomes" id="UP001189624"/>
    </source>
</evidence>
<dbReference type="GO" id="GO:0008270">
    <property type="term" value="F:zinc ion binding"/>
    <property type="evidence" value="ECO:0007669"/>
    <property type="project" value="UniProtKB-KW"/>
</dbReference>
<dbReference type="Gramene" id="rna-AYBTSS11_LOCUS13709">
    <property type="protein sequence ID" value="CAJ1949409.1"/>
    <property type="gene ID" value="gene-AYBTSS11_LOCUS13709"/>
</dbReference>
<dbReference type="GO" id="GO:0061630">
    <property type="term" value="F:ubiquitin protein ligase activity"/>
    <property type="evidence" value="ECO:0007669"/>
    <property type="project" value="TreeGrafter"/>
</dbReference>